<keyword evidence="10" id="KW-1185">Reference proteome</keyword>
<dbReference type="Gene3D" id="3.20.20.140">
    <property type="entry name" value="Metal-dependent hydrolases"/>
    <property type="match status" value="1"/>
</dbReference>
<evidence type="ECO:0000256" key="3">
    <source>
        <dbReference type="ARBA" id="ARBA00010286"/>
    </source>
</evidence>
<evidence type="ECO:0000256" key="1">
    <source>
        <dbReference type="ARBA" id="ARBA00001947"/>
    </source>
</evidence>
<sequence>MASHPAPSPRPWTTGRTVLLKGARLWRSGRKVDVLLPAPVRGDLIDETGLLTDAGGCADGREAGPAQIVVDCTGCILSPALADPHVHFRDPGGTRKEDMSSGSAAAVAGGYGRVLIMPNTDPAIDGAPAPDGGPGVIDYLQHLRRADGRALPVEYSLCAAASAGREGREASRPGWWAPYLPGGAASARDPMAAAHPVVALSDDGDAVTDATLDQVASNALAYGLPILDHCERHETGVMNEGAVSRRMGLPGIPASTELAIVRRDVDLAARTGVHVHLQHVSTAEAFQAIRLAKEKGVPVTCETAPHYLALCDKDLPALGTMAKMNPPLRSDEDRLATLRAVADGTVDMIATDHAPHTAEEKSLGLLSAPNGIVGLETAYGVCRQVLVSGGWISHERLVELMSLAPSRLMQAQVTDPEDLAHPAGSSASADGVRVGAPGAGGGLLVDLTAGPSTRVGLTLLDPDAAWTVDAAGFHSKGRNTPFQGMTLCGRPLATIVRSELVFSRLPSVRAGKPGVRTAGPAGGQAFRRRRDRPREERTSDGRTD</sequence>
<dbReference type="PROSITE" id="PS00483">
    <property type="entry name" value="DIHYDROOROTASE_2"/>
    <property type="match status" value="1"/>
</dbReference>
<name>A0ABU8ZNU2_9BIFI</name>
<dbReference type="SUPFAM" id="SSF51338">
    <property type="entry name" value="Composite domain of metallo-dependent hydrolases"/>
    <property type="match status" value="1"/>
</dbReference>
<dbReference type="RefSeq" id="WP_340469159.1">
    <property type="nucleotide sequence ID" value="NZ_JBANBB010000001.1"/>
</dbReference>
<dbReference type="PANTHER" id="PTHR43668:SF2">
    <property type="entry name" value="ALLANTOINASE"/>
    <property type="match status" value="1"/>
</dbReference>
<dbReference type="SUPFAM" id="SSF51556">
    <property type="entry name" value="Metallo-dependent hydrolases"/>
    <property type="match status" value="1"/>
</dbReference>
<gene>
    <name evidence="9" type="ORF">V8P97_03945</name>
</gene>
<dbReference type="Gene3D" id="2.30.40.10">
    <property type="entry name" value="Urease, subunit C, domain 1"/>
    <property type="match status" value="1"/>
</dbReference>
<keyword evidence="6" id="KW-0665">Pyrimidine biosynthesis</keyword>
<dbReference type="InterPro" id="IPR032466">
    <property type="entry name" value="Metal_Hydrolase"/>
</dbReference>
<evidence type="ECO:0000259" key="8">
    <source>
        <dbReference type="Pfam" id="PF01979"/>
    </source>
</evidence>
<feature type="region of interest" description="Disordered" evidence="7">
    <location>
        <begin position="510"/>
        <end position="544"/>
    </location>
</feature>
<evidence type="ECO:0000256" key="7">
    <source>
        <dbReference type="SAM" id="MobiDB-lite"/>
    </source>
</evidence>
<protein>
    <submittedName>
        <fullName evidence="9">Dihydroorotase</fullName>
        <ecNumber evidence="9">3.5.2.3</ecNumber>
    </submittedName>
</protein>
<dbReference type="InterPro" id="IPR050138">
    <property type="entry name" value="DHOase/Allantoinase_Hydrolase"/>
</dbReference>
<comment type="function">
    <text evidence="2">Catalyzes the reversible cyclization of carbamoyl aspartate to dihydroorotate.</text>
</comment>
<dbReference type="InterPro" id="IPR004722">
    <property type="entry name" value="DHOase"/>
</dbReference>
<proteinExistence type="inferred from homology"/>
<feature type="domain" description="Amidohydrolase-related" evidence="8">
    <location>
        <begin position="76"/>
        <end position="407"/>
    </location>
</feature>
<dbReference type="InterPro" id="IPR002195">
    <property type="entry name" value="Dihydroorotase_CS"/>
</dbReference>
<evidence type="ECO:0000256" key="2">
    <source>
        <dbReference type="ARBA" id="ARBA00002368"/>
    </source>
</evidence>
<dbReference type="CDD" id="cd01317">
    <property type="entry name" value="DHOase_IIa"/>
    <property type="match status" value="1"/>
</dbReference>
<dbReference type="InterPro" id="IPR011059">
    <property type="entry name" value="Metal-dep_hydrolase_composite"/>
</dbReference>
<dbReference type="PANTHER" id="PTHR43668">
    <property type="entry name" value="ALLANTOINASE"/>
    <property type="match status" value="1"/>
</dbReference>
<dbReference type="Pfam" id="PF01979">
    <property type="entry name" value="Amidohydro_1"/>
    <property type="match status" value="1"/>
</dbReference>
<evidence type="ECO:0000313" key="9">
    <source>
        <dbReference type="EMBL" id="MEK0306619.1"/>
    </source>
</evidence>
<evidence type="ECO:0000256" key="5">
    <source>
        <dbReference type="ARBA" id="ARBA00022801"/>
    </source>
</evidence>
<dbReference type="EC" id="3.5.2.3" evidence="9"/>
<evidence type="ECO:0000256" key="4">
    <source>
        <dbReference type="ARBA" id="ARBA00022723"/>
    </source>
</evidence>
<evidence type="ECO:0000313" key="10">
    <source>
        <dbReference type="Proteomes" id="UP001373159"/>
    </source>
</evidence>
<comment type="similarity">
    <text evidence="3">Belongs to the metallo-dependent hydrolases superfamily. DHOase family. Class I DHOase subfamily.</text>
</comment>
<accession>A0ABU8ZNU2</accession>
<dbReference type="EMBL" id="JBANBB010000001">
    <property type="protein sequence ID" value="MEK0306619.1"/>
    <property type="molecule type" value="Genomic_DNA"/>
</dbReference>
<dbReference type="GO" id="GO:0004151">
    <property type="term" value="F:dihydroorotase activity"/>
    <property type="evidence" value="ECO:0007669"/>
    <property type="project" value="UniProtKB-EC"/>
</dbReference>
<keyword evidence="5 9" id="KW-0378">Hydrolase</keyword>
<feature type="compositionally biased region" description="Basic and acidic residues" evidence="7">
    <location>
        <begin position="532"/>
        <end position="544"/>
    </location>
</feature>
<keyword evidence="4" id="KW-0479">Metal-binding</keyword>
<dbReference type="InterPro" id="IPR006680">
    <property type="entry name" value="Amidohydro-rel"/>
</dbReference>
<dbReference type="Proteomes" id="UP001373159">
    <property type="component" value="Unassembled WGS sequence"/>
</dbReference>
<evidence type="ECO:0000256" key="6">
    <source>
        <dbReference type="ARBA" id="ARBA00022975"/>
    </source>
</evidence>
<comment type="cofactor">
    <cofactor evidence="1">
        <name>Zn(2+)</name>
        <dbReference type="ChEBI" id="CHEBI:29105"/>
    </cofactor>
</comment>
<comment type="caution">
    <text evidence="9">The sequence shown here is derived from an EMBL/GenBank/DDBJ whole genome shotgun (WGS) entry which is preliminary data.</text>
</comment>
<dbReference type="PROSITE" id="PS00482">
    <property type="entry name" value="DIHYDROOROTASE_1"/>
    <property type="match status" value="1"/>
</dbReference>
<reference evidence="9 10" key="1">
    <citation type="submission" date="2024-02" db="EMBL/GenBank/DDBJ databases">
        <title>Bifidobacterium honeyensis sp. nov., isolated from the comb honey.</title>
        <authorList>
            <person name="Liu W."/>
            <person name="Li Y."/>
        </authorList>
    </citation>
    <scope>NUCLEOTIDE SEQUENCE [LARGE SCALE GENOMIC DNA]</scope>
    <source>
        <strain evidence="9 10">IMAU50988</strain>
    </source>
</reference>
<organism evidence="9 10">
    <name type="scientific">Bifidobacterium favimelis</name>
    <dbReference type="NCBI Taxonomy" id="3122979"/>
    <lineage>
        <taxon>Bacteria</taxon>
        <taxon>Bacillati</taxon>
        <taxon>Actinomycetota</taxon>
        <taxon>Actinomycetes</taxon>
        <taxon>Bifidobacteriales</taxon>
        <taxon>Bifidobacteriaceae</taxon>
        <taxon>Bifidobacterium</taxon>
    </lineage>
</organism>